<gene>
    <name evidence="2" type="ORF">PMAYCL1PPCAC_28632</name>
</gene>
<protein>
    <submittedName>
        <fullName evidence="2">Uncharacterized protein</fullName>
    </submittedName>
</protein>
<feature type="non-terminal residue" evidence="2">
    <location>
        <position position="94"/>
    </location>
</feature>
<reference evidence="3" key="1">
    <citation type="submission" date="2022-10" db="EMBL/GenBank/DDBJ databases">
        <title>Genome assembly of Pristionchus species.</title>
        <authorList>
            <person name="Yoshida K."/>
            <person name="Sommer R.J."/>
        </authorList>
    </citation>
    <scope>NUCLEOTIDE SEQUENCE [LARGE SCALE GENOMIC DNA]</scope>
    <source>
        <strain evidence="3">RS5460</strain>
    </source>
</reference>
<comment type="caution">
    <text evidence="2">The sequence shown here is derived from an EMBL/GenBank/DDBJ whole genome shotgun (WGS) entry which is preliminary data.</text>
</comment>
<sequence>GERKRKRMMKEKGAENSNVRVEDTEIVEEQPDETMENSDEDDDDVSMPEDDAFLIGDLLNSCDNEEAEEEMNARLEGDQLEKEVTDPAAAAASV</sequence>
<feature type="compositionally biased region" description="Basic and acidic residues" evidence="1">
    <location>
        <begin position="75"/>
        <end position="85"/>
    </location>
</feature>
<keyword evidence="3" id="KW-1185">Reference proteome</keyword>
<feature type="compositionally biased region" description="Acidic residues" evidence="1">
    <location>
        <begin position="24"/>
        <end position="49"/>
    </location>
</feature>
<proteinExistence type="predicted"/>
<feature type="non-terminal residue" evidence="2">
    <location>
        <position position="1"/>
    </location>
</feature>
<dbReference type="AlphaFoldDB" id="A0AAN5IA63"/>
<dbReference type="Proteomes" id="UP001328107">
    <property type="component" value="Unassembled WGS sequence"/>
</dbReference>
<evidence type="ECO:0000256" key="1">
    <source>
        <dbReference type="SAM" id="MobiDB-lite"/>
    </source>
</evidence>
<evidence type="ECO:0000313" key="3">
    <source>
        <dbReference type="Proteomes" id="UP001328107"/>
    </source>
</evidence>
<feature type="region of interest" description="Disordered" evidence="1">
    <location>
        <begin position="1"/>
        <end position="49"/>
    </location>
</feature>
<feature type="region of interest" description="Disordered" evidence="1">
    <location>
        <begin position="75"/>
        <end position="94"/>
    </location>
</feature>
<evidence type="ECO:0000313" key="2">
    <source>
        <dbReference type="EMBL" id="GMR58437.1"/>
    </source>
</evidence>
<organism evidence="2 3">
    <name type="scientific">Pristionchus mayeri</name>
    <dbReference type="NCBI Taxonomy" id="1317129"/>
    <lineage>
        <taxon>Eukaryota</taxon>
        <taxon>Metazoa</taxon>
        <taxon>Ecdysozoa</taxon>
        <taxon>Nematoda</taxon>
        <taxon>Chromadorea</taxon>
        <taxon>Rhabditida</taxon>
        <taxon>Rhabditina</taxon>
        <taxon>Diplogasteromorpha</taxon>
        <taxon>Diplogasteroidea</taxon>
        <taxon>Neodiplogasteridae</taxon>
        <taxon>Pristionchus</taxon>
    </lineage>
</organism>
<dbReference type="EMBL" id="BTRK01000006">
    <property type="protein sequence ID" value="GMR58437.1"/>
    <property type="molecule type" value="Genomic_DNA"/>
</dbReference>
<name>A0AAN5IA63_9BILA</name>
<accession>A0AAN5IA63</accession>